<dbReference type="Proteomes" id="UP000294933">
    <property type="component" value="Unassembled WGS sequence"/>
</dbReference>
<keyword evidence="2" id="KW-0808">Transferase</keyword>
<evidence type="ECO:0000313" key="2">
    <source>
        <dbReference type="EMBL" id="TDL15521.1"/>
    </source>
</evidence>
<accession>A0A4Y7PKJ9</accession>
<dbReference type="GO" id="GO:0004674">
    <property type="term" value="F:protein serine/threonine kinase activity"/>
    <property type="evidence" value="ECO:0007669"/>
    <property type="project" value="TreeGrafter"/>
</dbReference>
<proteinExistence type="predicted"/>
<dbReference type="EMBL" id="ML170272">
    <property type="protein sequence ID" value="TDL15521.1"/>
    <property type="molecule type" value="Genomic_DNA"/>
</dbReference>
<dbReference type="Gene3D" id="1.10.510.10">
    <property type="entry name" value="Transferase(Phosphotransferase) domain 1"/>
    <property type="match status" value="1"/>
</dbReference>
<dbReference type="AlphaFoldDB" id="A0A4Y7PKJ9"/>
<name>A0A4Y7PKJ9_9AGAM</name>
<dbReference type="InterPro" id="IPR011009">
    <property type="entry name" value="Kinase-like_dom_sf"/>
</dbReference>
<dbReference type="SUPFAM" id="SSF56112">
    <property type="entry name" value="Protein kinase-like (PK-like)"/>
    <property type="match status" value="1"/>
</dbReference>
<dbReference type="OrthoDB" id="346907at2759"/>
<feature type="non-terminal residue" evidence="2">
    <location>
        <position position="307"/>
    </location>
</feature>
<feature type="non-terminal residue" evidence="2">
    <location>
        <position position="1"/>
    </location>
</feature>
<evidence type="ECO:0000259" key="1">
    <source>
        <dbReference type="PROSITE" id="PS50011"/>
    </source>
</evidence>
<gene>
    <name evidence="2" type="ORF">BD410DRAFT_703365</name>
</gene>
<dbReference type="GO" id="GO:0005524">
    <property type="term" value="F:ATP binding"/>
    <property type="evidence" value="ECO:0007669"/>
    <property type="project" value="InterPro"/>
</dbReference>
<dbReference type="STRING" id="50990.A0A4Y7PKJ9"/>
<sequence length="307" mass="34136">ILDRGDLSTNDQSRIVRALTHLAKSSACLPDSLMLSGVKRTGRDPVAGGGFADVWTGYLDSTPVAIKALRIYERSDQERALRNFSHEAVIWQLLRHPNILPFYGVFGGDEHFDRLCLVSPWMEAGNVIKYLAKNPDSDRFALLGDVINGLAYLHDFQPAVIHGDLKVYANIFVTSDLTACLGDFGLSRFRDSQESTVGATTGTTAGTLRWQAHELFGSREDGRTNCPSQESDIYSFGCVCLELMTGKPPFTEIRGDGAVVKAIMNKRTPQRPAADLLKYSLDDDLWALMEQCWNYDPSQRPKMELLL</sequence>
<feature type="domain" description="Protein kinase" evidence="1">
    <location>
        <begin position="40"/>
        <end position="307"/>
    </location>
</feature>
<reference evidence="2 3" key="1">
    <citation type="submission" date="2018-06" db="EMBL/GenBank/DDBJ databases">
        <title>A transcriptomic atlas of mushroom development highlights an independent origin of complex multicellularity.</title>
        <authorList>
            <consortium name="DOE Joint Genome Institute"/>
            <person name="Krizsan K."/>
            <person name="Almasi E."/>
            <person name="Merenyi Z."/>
            <person name="Sahu N."/>
            <person name="Viragh M."/>
            <person name="Koszo T."/>
            <person name="Mondo S."/>
            <person name="Kiss B."/>
            <person name="Balint B."/>
            <person name="Kues U."/>
            <person name="Barry K."/>
            <person name="Hegedus J.C."/>
            <person name="Henrissat B."/>
            <person name="Johnson J."/>
            <person name="Lipzen A."/>
            <person name="Ohm R."/>
            <person name="Nagy I."/>
            <person name="Pangilinan J."/>
            <person name="Yan J."/>
            <person name="Xiong Y."/>
            <person name="Grigoriev I.V."/>
            <person name="Hibbett D.S."/>
            <person name="Nagy L.G."/>
        </authorList>
    </citation>
    <scope>NUCLEOTIDE SEQUENCE [LARGE SCALE GENOMIC DNA]</scope>
    <source>
        <strain evidence="2 3">SZMC22713</strain>
    </source>
</reference>
<protein>
    <submittedName>
        <fullName evidence="2">Kinase-like protein</fullName>
    </submittedName>
</protein>
<evidence type="ECO:0000313" key="3">
    <source>
        <dbReference type="Proteomes" id="UP000294933"/>
    </source>
</evidence>
<keyword evidence="2" id="KW-0418">Kinase</keyword>
<organism evidence="2 3">
    <name type="scientific">Rickenella mellea</name>
    <dbReference type="NCBI Taxonomy" id="50990"/>
    <lineage>
        <taxon>Eukaryota</taxon>
        <taxon>Fungi</taxon>
        <taxon>Dikarya</taxon>
        <taxon>Basidiomycota</taxon>
        <taxon>Agaricomycotina</taxon>
        <taxon>Agaricomycetes</taxon>
        <taxon>Hymenochaetales</taxon>
        <taxon>Rickenellaceae</taxon>
        <taxon>Rickenella</taxon>
    </lineage>
</organism>
<dbReference type="InterPro" id="IPR000719">
    <property type="entry name" value="Prot_kinase_dom"/>
</dbReference>
<dbReference type="InterPro" id="IPR051681">
    <property type="entry name" value="Ser/Thr_Kinases-Pseudokinases"/>
</dbReference>
<dbReference type="VEuPathDB" id="FungiDB:BD410DRAFT_703365"/>
<dbReference type="PROSITE" id="PS50011">
    <property type="entry name" value="PROTEIN_KINASE_DOM"/>
    <property type="match status" value="1"/>
</dbReference>
<dbReference type="PANTHER" id="PTHR44329">
    <property type="entry name" value="SERINE/THREONINE-PROTEIN KINASE TNNI3K-RELATED"/>
    <property type="match status" value="1"/>
</dbReference>
<dbReference type="InterPro" id="IPR001245">
    <property type="entry name" value="Ser-Thr/Tyr_kinase_cat_dom"/>
</dbReference>
<dbReference type="Pfam" id="PF07714">
    <property type="entry name" value="PK_Tyr_Ser-Thr"/>
    <property type="match status" value="1"/>
</dbReference>
<keyword evidence="3" id="KW-1185">Reference proteome</keyword>